<sequence length="297" mass="33184">MFRAQPQMNKLVECVPNFSEGRDLALVDEIVAAVKTAKVFNVHSDPDHNRTVVTMVGGPQEVKQAAFDLTLRAMQLLNIREHEGEHPYIGVVDVIPFVPVSCPLPEVLCLVRELGEELWQKLALPVYYYGESALKPERKELPFVRRGGYHLLCQEINIPERQPDVGHDLHFSAGVVAVGVRDFLIAFNVNLKTTDLDIAKSIAKNIREKSGGLKGVRALGISLLSRGITQVSINLCDHRMTSLKKVFAEVKNWAQEYQVEILESELVGMIPQEAVFEGMADYLKLASFIDKQILVVV</sequence>
<dbReference type="NCBIfam" id="TIGR02024">
    <property type="entry name" value="FtcD"/>
    <property type="match status" value="1"/>
</dbReference>
<dbReference type="Gene3D" id="3.30.990.10">
    <property type="entry name" value="Formiminotransferase, N-terminal subdomain"/>
    <property type="match status" value="1"/>
</dbReference>
<dbReference type="Pfam" id="PF02971">
    <property type="entry name" value="FTCD"/>
    <property type="match status" value="1"/>
</dbReference>
<dbReference type="GO" id="GO:0030409">
    <property type="term" value="F:glutamate formimidoyltransferase activity"/>
    <property type="evidence" value="ECO:0007669"/>
    <property type="project" value="UniProtKB-EC"/>
</dbReference>
<name>A0A2H0XUS0_UNCSA</name>
<evidence type="ECO:0000256" key="1">
    <source>
        <dbReference type="ARBA" id="ARBA00004496"/>
    </source>
</evidence>
<dbReference type="GO" id="GO:0005737">
    <property type="term" value="C:cytoplasm"/>
    <property type="evidence" value="ECO:0007669"/>
    <property type="project" value="UniProtKB-SubCell"/>
</dbReference>
<evidence type="ECO:0000256" key="3">
    <source>
        <dbReference type="ARBA" id="ARBA00012252"/>
    </source>
</evidence>
<feature type="domain" description="Formiminotransferase C-terminal subdomain" evidence="8">
    <location>
        <begin position="183"/>
        <end position="297"/>
    </location>
</feature>
<evidence type="ECO:0000256" key="5">
    <source>
        <dbReference type="ARBA" id="ARBA00022679"/>
    </source>
</evidence>
<dbReference type="GO" id="GO:0019556">
    <property type="term" value="P:L-histidine catabolic process to glutamate and formamide"/>
    <property type="evidence" value="ECO:0007669"/>
    <property type="project" value="UniProtKB-UniPathway"/>
</dbReference>
<dbReference type="Proteomes" id="UP000231343">
    <property type="component" value="Unassembled WGS sequence"/>
</dbReference>
<evidence type="ECO:0000313" key="11">
    <source>
        <dbReference type="Proteomes" id="UP000231343"/>
    </source>
</evidence>
<dbReference type="InterPro" id="IPR037070">
    <property type="entry name" value="Formiminotransferase_C_sf"/>
</dbReference>
<accession>A0A2H0XUS0</accession>
<dbReference type="SMART" id="SM01221">
    <property type="entry name" value="FTCD"/>
    <property type="match status" value="1"/>
</dbReference>
<dbReference type="InterPro" id="IPR012886">
    <property type="entry name" value="Formiminotransferase_N"/>
</dbReference>
<dbReference type="GO" id="GO:0019557">
    <property type="term" value="P:L-histidine catabolic process to glutamate and formate"/>
    <property type="evidence" value="ECO:0007669"/>
    <property type="project" value="UniProtKB-UniPathway"/>
</dbReference>
<gene>
    <name evidence="10" type="primary">ftcD</name>
    <name evidence="10" type="ORF">COT42_07135</name>
</gene>
<evidence type="ECO:0000256" key="4">
    <source>
        <dbReference type="ARBA" id="ARBA00022490"/>
    </source>
</evidence>
<evidence type="ECO:0000259" key="8">
    <source>
        <dbReference type="SMART" id="SM01221"/>
    </source>
</evidence>
<dbReference type="UniPathway" id="UPA00379">
    <property type="reaction ID" value="UER00555"/>
</dbReference>
<dbReference type="EMBL" id="PEYM01000120">
    <property type="protein sequence ID" value="PIS28700.1"/>
    <property type="molecule type" value="Genomic_DNA"/>
</dbReference>
<dbReference type="PANTHER" id="PTHR12234:SF1">
    <property type="entry name" value="FORMIMINOTRANSFERASE N-TERMINAL SUBDOMAIN-CONTAINING PROTEIN"/>
    <property type="match status" value="1"/>
</dbReference>
<proteinExistence type="predicted"/>
<dbReference type="SUPFAM" id="SSF55116">
    <property type="entry name" value="Formiminotransferase domain of formiminotransferase-cyclodeaminase"/>
    <property type="match status" value="2"/>
</dbReference>
<evidence type="ECO:0000259" key="9">
    <source>
        <dbReference type="SMART" id="SM01222"/>
    </source>
</evidence>
<dbReference type="Pfam" id="PF07837">
    <property type="entry name" value="FTCD_N"/>
    <property type="match status" value="1"/>
</dbReference>
<dbReference type="Gene3D" id="3.30.70.670">
    <property type="entry name" value="Formiminotransferase, C-terminal subdomain"/>
    <property type="match status" value="1"/>
</dbReference>
<dbReference type="InterPro" id="IPR051623">
    <property type="entry name" value="FTCD"/>
</dbReference>
<protein>
    <recommendedName>
        <fullName evidence="3">glutamate formimidoyltransferase</fullName>
        <ecNumber evidence="3">2.1.2.5</ecNumber>
    </recommendedName>
</protein>
<reference evidence="10 11" key="1">
    <citation type="submission" date="2017-09" db="EMBL/GenBank/DDBJ databases">
        <title>Depth-based differentiation of microbial function through sediment-hosted aquifers and enrichment of novel symbionts in the deep terrestrial subsurface.</title>
        <authorList>
            <person name="Probst A.J."/>
            <person name="Ladd B."/>
            <person name="Jarett J.K."/>
            <person name="Geller-Mcgrath D.E."/>
            <person name="Sieber C.M."/>
            <person name="Emerson J.B."/>
            <person name="Anantharaman K."/>
            <person name="Thomas B.C."/>
            <person name="Malmstrom R."/>
            <person name="Stieglmeier M."/>
            <person name="Klingl A."/>
            <person name="Woyke T."/>
            <person name="Ryan C.M."/>
            <person name="Banfield J.F."/>
        </authorList>
    </citation>
    <scope>NUCLEOTIDE SEQUENCE [LARGE SCALE GENOMIC DNA]</scope>
    <source>
        <strain evidence="10">CG08_land_8_20_14_0_20_45_16</strain>
    </source>
</reference>
<comment type="caution">
    <text evidence="10">The sequence shown here is derived from an EMBL/GenBank/DDBJ whole genome shotgun (WGS) entry which is preliminary data.</text>
</comment>
<feature type="domain" description="Formiminotransferase N-terminal subdomain" evidence="9">
    <location>
        <begin position="10"/>
        <end position="182"/>
    </location>
</feature>
<comment type="subcellular location">
    <subcellularLocation>
        <location evidence="1">Cytoplasm</location>
    </subcellularLocation>
</comment>
<organism evidence="10 11">
    <name type="scientific">Candidatus Saganbacteria bacterium CG08_land_8_20_14_0_20_45_16</name>
    <dbReference type="NCBI Taxonomy" id="2014293"/>
    <lineage>
        <taxon>Bacteria</taxon>
        <taxon>Bacillati</taxon>
        <taxon>Saganbacteria</taxon>
    </lineage>
</organism>
<dbReference type="InterPro" id="IPR013802">
    <property type="entry name" value="Formiminotransferase_C"/>
</dbReference>
<keyword evidence="4" id="KW-0963">Cytoplasm</keyword>
<dbReference type="SMART" id="SM01222">
    <property type="entry name" value="FTCD_N"/>
    <property type="match status" value="1"/>
</dbReference>
<comment type="pathway">
    <text evidence="2">Amino-acid degradation; L-histidine degradation into L-glutamate; L-glutamate from N-formimidoyl-L-glutamate (transferase route): step 1/1.</text>
</comment>
<evidence type="ECO:0000313" key="10">
    <source>
        <dbReference type="EMBL" id="PIS28700.1"/>
    </source>
</evidence>
<dbReference type="EC" id="2.1.2.5" evidence="3"/>
<dbReference type="GO" id="GO:0005542">
    <property type="term" value="F:folic acid binding"/>
    <property type="evidence" value="ECO:0007669"/>
    <property type="project" value="UniProtKB-KW"/>
</dbReference>
<evidence type="ECO:0000256" key="6">
    <source>
        <dbReference type="ARBA" id="ARBA00022808"/>
    </source>
</evidence>
<evidence type="ECO:0000256" key="2">
    <source>
        <dbReference type="ARBA" id="ARBA00005082"/>
    </source>
</evidence>
<evidence type="ECO:0000256" key="7">
    <source>
        <dbReference type="ARBA" id="ARBA00022954"/>
    </source>
</evidence>
<dbReference type="AlphaFoldDB" id="A0A2H0XUS0"/>
<keyword evidence="5 10" id="KW-0808">Transferase</keyword>
<keyword evidence="6" id="KW-0369">Histidine metabolism</keyword>
<dbReference type="InterPro" id="IPR037064">
    <property type="entry name" value="Formiminotransferase_N_sf"/>
</dbReference>
<dbReference type="InterPro" id="IPR022384">
    <property type="entry name" value="FormiminoTrfase_cat_dom_sf"/>
</dbReference>
<keyword evidence="7" id="KW-0290">Folate-binding</keyword>
<dbReference type="InterPro" id="IPR004227">
    <property type="entry name" value="Formiminotransferase_cat"/>
</dbReference>
<dbReference type="PANTHER" id="PTHR12234">
    <property type="entry name" value="FORMIMINOTRANSFERASE-CYCLODEAMINASE"/>
    <property type="match status" value="1"/>
</dbReference>